<dbReference type="AlphaFoldDB" id="A0A0N1FDS3"/>
<dbReference type="EMBL" id="LGSZ01000060">
    <property type="protein sequence ID" value="KPH77386.1"/>
    <property type="molecule type" value="Genomic_DNA"/>
</dbReference>
<dbReference type="GO" id="GO:0016054">
    <property type="term" value="P:organic acid catabolic process"/>
    <property type="evidence" value="ECO:0007669"/>
    <property type="project" value="UniProtKB-ARBA"/>
</dbReference>
<dbReference type="SUPFAM" id="SSF48179">
    <property type="entry name" value="6-phosphogluconate dehydrogenase C-terminal domain-like"/>
    <property type="match status" value="1"/>
</dbReference>
<accession>A0A0N1FDS3</accession>
<dbReference type="Pfam" id="PF03446">
    <property type="entry name" value="NAD_binding_2"/>
    <property type="match status" value="1"/>
</dbReference>
<feature type="domain" description="6-phosphogluconate dehydrogenase NADP-binding" evidence="4">
    <location>
        <begin position="3"/>
        <end position="163"/>
    </location>
</feature>
<gene>
    <name evidence="6" type="ORF">AE618_22860</name>
</gene>
<evidence type="ECO:0000256" key="2">
    <source>
        <dbReference type="ARBA" id="ARBA00023027"/>
    </source>
</evidence>
<dbReference type="PANTHER" id="PTHR43580:SF2">
    <property type="entry name" value="CYTOKINE-LIKE NUCLEAR FACTOR N-PAC"/>
    <property type="match status" value="1"/>
</dbReference>
<comment type="caution">
    <text evidence="6">The sequence shown here is derived from an EMBL/GenBank/DDBJ whole genome shotgun (WGS) entry which is preliminary data.</text>
</comment>
<dbReference type="RefSeq" id="WP_054211365.1">
    <property type="nucleotide sequence ID" value="NZ_LGSZ01000060.1"/>
</dbReference>
<dbReference type="PANTHER" id="PTHR43580">
    <property type="entry name" value="OXIDOREDUCTASE GLYR1-RELATED"/>
    <property type="match status" value="1"/>
</dbReference>
<proteinExistence type="predicted"/>
<name>A0A0N1FDS3_9HYPH</name>
<dbReference type="Gene3D" id="1.10.1040.10">
    <property type="entry name" value="N-(1-d-carboxylethyl)-l-norvaline Dehydrogenase, domain 2"/>
    <property type="match status" value="1"/>
</dbReference>
<feature type="domain" description="3-hydroxyisobutyrate dehydrogenase-like NAD-binding" evidence="5">
    <location>
        <begin position="166"/>
        <end position="285"/>
    </location>
</feature>
<dbReference type="GO" id="GO:0051287">
    <property type="term" value="F:NAD binding"/>
    <property type="evidence" value="ECO:0007669"/>
    <property type="project" value="InterPro"/>
</dbReference>
<dbReference type="PATRIC" id="fig|1526658.3.peg.1721"/>
<keyword evidence="7" id="KW-1185">Reference proteome</keyword>
<evidence type="ECO:0000256" key="3">
    <source>
        <dbReference type="PIRSR" id="PIRSR000103-1"/>
    </source>
</evidence>
<dbReference type="InterPro" id="IPR036291">
    <property type="entry name" value="NAD(P)-bd_dom_sf"/>
</dbReference>
<dbReference type="Pfam" id="PF14833">
    <property type="entry name" value="NAD_binding_11"/>
    <property type="match status" value="1"/>
</dbReference>
<reference evidence="6 7" key="1">
    <citation type="submission" date="2015-07" db="EMBL/GenBank/DDBJ databases">
        <title>Whole genome sequencing of Bosea vaviloviae isolated from cave pool.</title>
        <authorList>
            <person name="Tan N.E.H."/>
            <person name="Lee Y.P."/>
            <person name="Gan H.M."/>
            <person name="Barton H."/>
            <person name="Savka M.A."/>
        </authorList>
    </citation>
    <scope>NUCLEOTIDE SEQUENCE [LARGE SCALE GENOMIC DNA]</scope>
    <source>
        <strain evidence="6 7">SD260</strain>
    </source>
</reference>
<dbReference type="Gene3D" id="3.40.50.720">
    <property type="entry name" value="NAD(P)-binding Rossmann-like Domain"/>
    <property type="match status" value="1"/>
</dbReference>
<sequence>MAKIAFLGLGAMGSRMARNLIAAGHELTVWNRDPQKAEALRDTGADAALTPRAAVADSDFVFSMLRDDAASRYVWLEARDGALGGLPDGAIAVDCSTLSVNWVQELAELCRRRNIVFIDAPVVGSRPQADARQLIFLAGGVAEAVSRTEAVLLHMGASVLHAGPNGAGAAAKLAVNTLFGIQVAVLAELIEAVRHRGFDPARLVELVSATPVCSPAAKAAAGAMLLDTFPPLFPIQIVEKDLGYALSIAETVDSTPLASAARNVFARAINAGHGADNITGVVRLYRQS</sequence>
<dbReference type="SUPFAM" id="SSF51735">
    <property type="entry name" value="NAD(P)-binding Rossmann-fold domains"/>
    <property type="match status" value="1"/>
</dbReference>
<dbReference type="InterPro" id="IPR015815">
    <property type="entry name" value="HIBADH-related"/>
</dbReference>
<evidence type="ECO:0000313" key="7">
    <source>
        <dbReference type="Proteomes" id="UP000037822"/>
    </source>
</evidence>
<dbReference type="InterPro" id="IPR029154">
    <property type="entry name" value="HIBADH-like_NADP-bd"/>
</dbReference>
<dbReference type="InterPro" id="IPR051265">
    <property type="entry name" value="HIBADH-related_NP60_sf"/>
</dbReference>
<feature type="active site" evidence="3">
    <location>
        <position position="172"/>
    </location>
</feature>
<dbReference type="GO" id="GO:0016491">
    <property type="term" value="F:oxidoreductase activity"/>
    <property type="evidence" value="ECO:0007669"/>
    <property type="project" value="UniProtKB-KW"/>
</dbReference>
<dbReference type="GO" id="GO:0050661">
    <property type="term" value="F:NADP binding"/>
    <property type="evidence" value="ECO:0007669"/>
    <property type="project" value="InterPro"/>
</dbReference>
<dbReference type="OrthoDB" id="9812907at2"/>
<dbReference type="Proteomes" id="UP000037822">
    <property type="component" value="Unassembled WGS sequence"/>
</dbReference>
<protein>
    <submittedName>
        <fullName evidence="6">3-hydroxyisobutyrate dehydrogenase</fullName>
    </submittedName>
</protein>
<evidence type="ECO:0000259" key="5">
    <source>
        <dbReference type="Pfam" id="PF14833"/>
    </source>
</evidence>
<keyword evidence="2" id="KW-0520">NAD</keyword>
<dbReference type="InterPro" id="IPR008927">
    <property type="entry name" value="6-PGluconate_DH-like_C_sf"/>
</dbReference>
<dbReference type="InterPro" id="IPR013328">
    <property type="entry name" value="6PGD_dom2"/>
</dbReference>
<organism evidence="6 7">
    <name type="scientific">Bosea vaviloviae</name>
    <dbReference type="NCBI Taxonomy" id="1526658"/>
    <lineage>
        <taxon>Bacteria</taxon>
        <taxon>Pseudomonadati</taxon>
        <taxon>Pseudomonadota</taxon>
        <taxon>Alphaproteobacteria</taxon>
        <taxon>Hyphomicrobiales</taxon>
        <taxon>Boseaceae</taxon>
        <taxon>Bosea</taxon>
    </lineage>
</organism>
<dbReference type="PIRSF" id="PIRSF000103">
    <property type="entry name" value="HIBADH"/>
    <property type="match status" value="1"/>
</dbReference>
<keyword evidence="1" id="KW-0560">Oxidoreductase</keyword>
<evidence type="ECO:0000256" key="1">
    <source>
        <dbReference type="ARBA" id="ARBA00023002"/>
    </source>
</evidence>
<dbReference type="InterPro" id="IPR002204">
    <property type="entry name" value="3-OH-isobutyrate_DH-rel_CS"/>
</dbReference>
<evidence type="ECO:0000313" key="6">
    <source>
        <dbReference type="EMBL" id="KPH77386.1"/>
    </source>
</evidence>
<dbReference type="PROSITE" id="PS00895">
    <property type="entry name" value="3_HYDROXYISOBUT_DH"/>
    <property type="match status" value="1"/>
</dbReference>
<dbReference type="InterPro" id="IPR006115">
    <property type="entry name" value="6PGDH_NADP-bd"/>
</dbReference>
<evidence type="ECO:0000259" key="4">
    <source>
        <dbReference type="Pfam" id="PF03446"/>
    </source>
</evidence>